<evidence type="ECO:0000313" key="2">
    <source>
        <dbReference type="Proteomes" id="UP001186974"/>
    </source>
</evidence>
<protein>
    <submittedName>
        <fullName evidence="1">Uncharacterized protein</fullName>
    </submittedName>
</protein>
<accession>A0ACC3CT56</accession>
<evidence type="ECO:0000313" key="1">
    <source>
        <dbReference type="EMBL" id="KAK3044277.1"/>
    </source>
</evidence>
<gene>
    <name evidence="1" type="ORF">LTS18_001718</name>
</gene>
<organism evidence="1 2">
    <name type="scientific">Coniosporium uncinatum</name>
    <dbReference type="NCBI Taxonomy" id="93489"/>
    <lineage>
        <taxon>Eukaryota</taxon>
        <taxon>Fungi</taxon>
        <taxon>Dikarya</taxon>
        <taxon>Ascomycota</taxon>
        <taxon>Pezizomycotina</taxon>
        <taxon>Dothideomycetes</taxon>
        <taxon>Dothideomycetes incertae sedis</taxon>
        <taxon>Coniosporium</taxon>
    </lineage>
</organism>
<reference evidence="1" key="1">
    <citation type="submission" date="2024-09" db="EMBL/GenBank/DDBJ databases">
        <title>Black Yeasts Isolated from many extreme environments.</title>
        <authorList>
            <person name="Coleine C."/>
            <person name="Stajich J.E."/>
            <person name="Selbmann L."/>
        </authorList>
    </citation>
    <scope>NUCLEOTIDE SEQUENCE</scope>
    <source>
        <strain evidence="1">CCFEE 5737</strain>
    </source>
</reference>
<dbReference type="Proteomes" id="UP001186974">
    <property type="component" value="Unassembled WGS sequence"/>
</dbReference>
<dbReference type="EMBL" id="JAWDJW010012175">
    <property type="protein sequence ID" value="KAK3044277.1"/>
    <property type="molecule type" value="Genomic_DNA"/>
</dbReference>
<comment type="caution">
    <text evidence="1">The sequence shown here is derived from an EMBL/GenBank/DDBJ whole genome shotgun (WGS) entry which is preliminary data.</text>
</comment>
<sequence length="128" mass="14004">MAGLFPGILLGVLLALLILFLLKRRRQKRKKDRDSIFGHVGATISDPIYHPQYSNRTDFAAMGHQRDGSSTTNNTANTKTTMTKNSTTPPVNMGMALGSPGMTIPNSTYQPPQRILPTSPSNYNDTPT</sequence>
<feature type="non-terminal residue" evidence="1">
    <location>
        <position position="128"/>
    </location>
</feature>
<keyword evidence="2" id="KW-1185">Reference proteome</keyword>
<proteinExistence type="predicted"/>
<name>A0ACC3CT56_9PEZI</name>